<dbReference type="AlphaFoldDB" id="A0A2R5EXE9"/>
<keyword evidence="2" id="KW-0805">Transcription regulation</keyword>
<dbReference type="Pfam" id="PF02311">
    <property type="entry name" value="AraC_binding"/>
    <property type="match status" value="1"/>
</dbReference>
<dbReference type="GO" id="GO:0043565">
    <property type="term" value="F:sequence-specific DNA binding"/>
    <property type="evidence" value="ECO:0007669"/>
    <property type="project" value="InterPro"/>
</dbReference>
<evidence type="ECO:0000256" key="4">
    <source>
        <dbReference type="ARBA" id="ARBA00023163"/>
    </source>
</evidence>
<evidence type="ECO:0000313" key="7">
    <source>
        <dbReference type="Proteomes" id="UP000245202"/>
    </source>
</evidence>
<comment type="caution">
    <text evidence="6">The sequence shown here is derived from an EMBL/GenBank/DDBJ whole genome shotgun (WGS) entry which is preliminary data.</text>
</comment>
<evidence type="ECO:0000256" key="1">
    <source>
        <dbReference type="ARBA" id="ARBA00022490"/>
    </source>
</evidence>
<feature type="domain" description="HTH araC/xylS-type" evidence="5">
    <location>
        <begin position="194"/>
        <end position="292"/>
    </location>
</feature>
<dbReference type="Gene3D" id="1.10.10.60">
    <property type="entry name" value="Homeodomain-like"/>
    <property type="match status" value="2"/>
</dbReference>
<organism evidence="6 7">
    <name type="scientific">Paenibacillus agaridevorans</name>
    <dbReference type="NCBI Taxonomy" id="171404"/>
    <lineage>
        <taxon>Bacteria</taxon>
        <taxon>Bacillati</taxon>
        <taxon>Bacillota</taxon>
        <taxon>Bacilli</taxon>
        <taxon>Bacillales</taxon>
        <taxon>Paenibacillaceae</taxon>
        <taxon>Paenibacillus</taxon>
    </lineage>
</organism>
<dbReference type="InterPro" id="IPR003313">
    <property type="entry name" value="AraC-bd"/>
</dbReference>
<dbReference type="Gene3D" id="2.60.120.280">
    <property type="entry name" value="Regulatory protein AraC"/>
    <property type="match status" value="1"/>
</dbReference>
<gene>
    <name evidence="6" type="ORF">PAT3040_05068</name>
</gene>
<dbReference type="SUPFAM" id="SSF51215">
    <property type="entry name" value="Regulatory protein AraC"/>
    <property type="match status" value="1"/>
</dbReference>
<dbReference type="PANTHER" id="PTHR46796:SF13">
    <property type="entry name" value="HTH-TYPE TRANSCRIPTIONAL ACTIVATOR RHAS"/>
    <property type="match status" value="1"/>
</dbReference>
<name>A0A2R5EXE9_9BACL</name>
<sequence>MMPFLFADNANLEQRLPLYVRCVGSHEQREINRLGSGYPAHQLFLTRRGKGSFRIADGQEYGLSAGMALLMPAHTRHLYQPDSSEDTWNLGYIAFGGSAADGLLSQMGVSNPSAVEKTSQQGEPEPVAVHTPNFEELWLKLEGIWHTIKQGGEHAYEASRRLYDLLLAWMEGQYPAAKPSKKNMPSDLPNSALQAAVQWIHDHSTERLLLSNVAKAAGYSVQHFHRLFVAGYGMTPQQYMLQLRMNRSLQIFKDHPGITVDRVAEKLGMDVSHFIRVFKRTYGTTPKRYALTGKLPKPK</sequence>
<dbReference type="Pfam" id="PF12833">
    <property type="entry name" value="HTH_18"/>
    <property type="match status" value="1"/>
</dbReference>
<dbReference type="PANTHER" id="PTHR46796">
    <property type="entry name" value="HTH-TYPE TRANSCRIPTIONAL ACTIVATOR RHAS-RELATED"/>
    <property type="match status" value="1"/>
</dbReference>
<evidence type="ECO:0000259" key="5">
    <source>
        <dbReference type="PROSITE" id="PS01124"/>
    </source>
</evidence>
<dbReference type="SUPFAM" id="SSF46689">
    <property type="entry name" value="Homeodomain-like"/>
    <property type="match status" value="2"/>
</dbReference>
<dbReference type="PROSITE" id="PS01124">
    <property type="entry name" value="HTH_ARAC_FAMILY_2"/>
    <property type="match status" value="1"/>
</dbReference>
<evidence type="ECO:0000256" key="2">
    <source>
        <dbReference type="ARBA" id="ARBA00023015"/>
    </source>
</evidence>
<accession>A0A2R5EXE9</accession>
<protein>
    <submittedName>
        <fullName evidence="6">AraC family transcriptional regulator</fullName>
    </submittedName>
</protein>
<reference evidence="6 7" key="1">
    <citation type="submission" date="2017-08" db="EMBL/GenBank/DDBJ databases">
        <title>Substantial Increase in Enzyme Production by Combined Drug-Resistance Mutations in Paenibacillus agaridevorans.</title>
        <authorList>
            <person name="Tanaka Y."/>
            <person name="Funane K."/>
            <person name="Hosaka T."/>
            <person name="Shiwa Y."/>
            <person name="Fujita N."/>
            <person name="Miyazaki T."/>
            <person name="Yoshikawa H."/>
            <person name="Murakami K."/>
            <person name="Kasahara K."/>
            <person name="Inaoka T."/>
            <person name="Hiraga Y."/>
            <person name="Ochi K."/>
        </authorList>
    </citation>
    <scope>NUCLEOTIDE SEQUENCE [LARGE SCALE GENOMIC DNA]</scope>
    <source>
        <strain evidence="6 7">T-3040</strain>
    </source>
</reference>
<dbReference type="EMBL" id="BDQX01000315">
    <property type="protein sequence ID" value="GBG10339.1"/>
    <property type="molecule type" value="Genomic_DNA"/>
</dbReference>
<dbReference type="RefSeq" id="WP_108994855.1">
    <property type="nucleotide sequence ID" value="NZ_BDQX01000315.1"/>
</dbReference>
<keyword evidence="3" id="KW-0238">DNA-binding</keyword>
<evidence type="ECO:0000313" key="6">
    <source>
        <dbReference type="EMBL" id="GBG10339.1"/>
    </source>
</evidence>
<evidence type="ECO:0000256" key="3">
    <source>
        <dbReference type="ARBA" id="ARBA00023125"/>
    </source>
</evidence>
<keyword evidence="7" id="KW-1185">Reference proteome</keyword>
<dbReference type="InterPro" id="IPR037923">
    <property type="entry name" value="HTH-like"/>
</dbReference>
<keyword evidence="4" id="KW-0804">Transcription</keyword>
<keyword evidence="1" id="KW-0963">Cytoplasm</keyword>
<dbReference type="InterPro" id="IPR018060">
    <property type="entry name" value="HTH_AraC"/>
</dbReference>
<dbReference type="SMART" id="SM00342">
    <property type="entry name" value="HTH_ARAC"/>
    <property type="match status" value="1"/>
</dbReference>
<dbReference type="Proteomes" id="UP000245202">
    <property type="component" value="Unassembled WGS sequence"/>
</dbReference>
<dbReference type="InterPro" id="IPR050204">
    <property type="entry name" value="AraC_XylS_family_regulators"/>
</dbReference>
<dbReference type="InterPro" id="IPR009057">
    <property type="entry name" value="Homeodomain-like_sf"/>
</dbReference>
<dbReference type="GO" id="GO:0003700">
    <property type="term" value="F:DNA-binding transcription factor activity"/>
    <property type="evidence" value="ECO:0007669"/>
    <property type="project" value="InterPro"/>
</dbReference>
<proteinExistence type="predicted"/>